<dbReference type="RefSeq" id="WP_382316141.1">
    <property type="nucleotide sequence ID" value="NZ_JBHUFD010000006.1"/>
</dbReference>
<keyword evidence="1" id="KW-0732">Signal</keyword>
<gene>
    <name evidence="2" type="ORF">ACFSDX_18230</name>
</gene>
<dbReference type="PROSITE" id="PS51257">
    <property type="entry name" value="PROKAR_LIPOPROTEIN"/>
    <property type="match status" value="1"/>
</dbReference>
<evidence type="ECO:0000313" key="3">
    <source>
        <dbReference type="Proteomes" id="UP001597197"/>
    </source>
</evidence>
<organism evidence="2 3">
    <name type="scientific">Hymenobacter bucti</name>
    <dbReference type="NCBI Taxonomy" id="1844114"/>
    <lineage>
        <taxon>Bacteria</taxon>
        <taxon>Pseudomonadati</taxon>
        <taxon>Bacteroidota</taxon>
        <taxon>Cytophagia</taxon>
        <taxon>Cytophagales</taxon>
        <taxon>Hymenobacteraceae</taxon>
        <taxon>Hymenobacter</taxon>
    </lineage>
</organism>
<dbReference type="Proteomes" id="UP001597197">
    <property type="component" value="Unassembled WGS sequence"/>
</dbReference>
<feature type="chain" id="PRO_5047344603" description="Lipoprotein" evidence="1">
    <location>
        <begin position="25"/>
        <end position="171"/>
    </location>
</feature>
<sequence length="171" mass="18395">MKKPLYLISLVLLTGCYSKSLAQANWYTSEVRKELGQKVVPGTPAEAPPFRTEEYKLKNCRIVSGAVAIFDTVATYAQGRVVDAISHKPVKGALIQVSYSCFGSEILCNLRTASTNSAGFFRLGWVGCGGPHGGRSNRPLQIKAVGYPLVSTQQVSFGGAAYLHIELAPSK</sequence>
<evidence type="ECO:0008006" key="4">
    <source>
        <dbReference type="Google" id="ProtNLM"/>
    </source>
</evidence>
<feature type="signal peptide" evidence="1">
    <location>
        <begin position="1"/>
        <end position="24"/>
    </location>
</feature>
<keyword evidence="3" id="KW-1185">Reference proteome</keyword>
<name>A0ABW4QXP2_9BACT</name>
<dbReference type="EMBL" id="JBHUFD010000006">
    <property type="protein sequence ID" value="MFD1874388.1"/>
    <property type="molecule type" value="Genomic_DNA"/>
</dbReference>
<proteinExistence type="predicted"/>
<accession>A0ABW4QXP2</accession>
<reference evidence="3" key="1">
    <citation type="journal article" date="2019" name="Int. J. Syst. Evol. Microbiol.">
        <title>The Global Catalogue of Microorganisms (GCM) 10K type strain sequencing project: providing services to taxonomists for standard genome sequencing and annotation.</title>
        <authorList>
            <consortium name="The Broad Institute Genomics Platform"/>
            <consortium name="The Broad Institute Genome Sequencing Center for Infectious Disease"/>
            <person name="Wu L."/>
            <person name="Ma J."/>
        </authorList>
    </citation>
    <scope>NUCLEOTIDE SEQUENCE [LARGE SCALE GENOMIC DNA]</scope>
    <source>
        <strain evidence="3">CGMCC 1.15795</strain>
    </source>
</reference>
<evidence type="ECO:0000313" key="2">
    <source>
        <dbReference type="EMBL" id="MFD1874388.1"/>
    </source>
</evidence>
<evidence type="ECO:0000256" key="1">
    <source>
        <dbReference type="SAM" id="SignalP"/>
    </source>
</evidence>
<comment type="caution">
    <text evidence="2">The sequence shown here is derived from an EMBL/GenBank/DDBJ whole genome shotgun (WGS) entry which is preliminary data.</text>
</comment>
<protein>
    <recommendedName>
        <fullName evidence="4">Lipoprotein</fullName>
    </recommendedName>
</protein>